<organism evidence="1 2">
    <name type="scientific">Rhodopirellula maiorica SM1</name>
    <dbReference type="NCBI Taxonomy" id="1265738"/>
    <lineage>
        <taxon>Bacteria</taxon>
        <taxon>Pseudomonadati</taxon>
        <taxon>Planctomycetota</taxon>
        <taxon>Planctomycetia</taxon>
        <taxon>Pirellulales</taxon>
        <taxon>Pirellulaceae</taxon>
        <taxon>Novipirellula</taxon>
    </lineage>
</organism>
<accession>M5S454</accession>
<evidence type="ECO:0000313" key="1">
    <source>
        <dbReference type="EMBL" id="EMI20969.1"/>
    </source>
</evidence>
<evidence type="ECO:0000313" key="2">
    <source>
        <dbReference type="Proteomes" id="UP000011991"/>
    </source>
</evidence>
<dbReference type="RefSeq" id="WP_008694823.1">
    <property type="nucleotide sequence ID" value="NZ_ANOG01000294.1"/>
</dbReference>
<name>M5S454_9BACT</name>
<dbReference type="AlphaFoldDB" id="M5S454"/>
<keyword evidence="2" id="KW-1185">Reference proteome</keyword>
<protein>
    <submittedName>
        <fullName evidence="1">Secreted protein</fullName>
    </submittedName>
</protein>
<sequence>MLKSIFWLGVVFCSLTIITVGSRVVADDDQAAPDPSTRHLPPGELGRLIELGRELVENTKDHPLS</sequence>
<dbReference type="PATRIC" id="fig|1265738.3.peg.2117"/>
<proteinExistence type="predicted"/>
<dbReference type="Proteomes" id="UP000011991">
    <property type="component" value="Unassembled WGS sequence"/>
</dbReference>
<dbReference type="EMBL" id="ANOG01000294">
    <property type="protein sequence ID" value="EMI20969.1"/>
    <property type="molecule type" value="Genomic_DNA"/>
</dbReference>
<gene>
    <name evidence="1" type="ORF">RMSM_02110</name>
</gene>
<comment type="caution">
    <text evidence="1">The sequence shown here is derived from an EMBL/GenBank/DDBJ whole genome shotgun (WGS) entry which is preliminary data.</text>
</comment>
<reference evidence="1 2" key="1">
    <citation type="journal article" date="2013" name="Mar. Genomics">
        <title>Expression of sulfatases in Rhodopirellula baltica and the diversity of sulfatases in the genus Rhodopirellula.</title>
        <authorList>
            <person name="Wegner C.E."/>
            <person name="Richter-Heitmann T."/>
            <person name="Klindworth A."/>
            <person name="Klockow C."/>
            <person name="Richter M."/>
            <person name="Achstetter T."/>
            <person name="Glockner F.O."/>
            <person name="Harder J."/>
        </authorList>
    </citation>
    <scope>NUCLEOTIDE SEQUENCE [LARGE SCALE GENOMIC DNA]</scope>
    <source>
        <strain evidence="1 2">SM1</strain>
    </source>
</reference>